<sequence>MTKSLAIVPLALALTACLGGGGEKPMILPAAVEGTANETKWVDLAREEQELREEVADARDDVQSAINKLDDAEGDLRKAEGELVEAQRAWSVYEGTPVPTGDSETIAAETKRRSEAAKNLSEAEEEVAEERGDVADARDRLAGARDTLAALETRLEQTRQERRRLEGY</sequence>
<dbReference type="AlphaFoldDB" id="A0A9X2EGH5"/>
<proteinExistence type="predicted"/>
<protein>
    <submittedName>
        <fullName evidence="2">Uncharacterized protein</fullName>
    </submittedName>
</protein>
<comment type="caution">
    <text evidence="2">The sequence shown here is derived from an EMBL/GenBank/DDBJ whole genome shotgun (WGS) entry which is preliminary data.</text>
</comment>
<dbReference type="Gene3D" id="1.20.120.330">
    <property type="entry name" value="Nucleotidyltransferases domain 2"/>
    <property type="match status" value="1"/>
</dbReference>
<keyword evidence="3" id="KW-1185">Reference proteome</keyword>
<feature type="region of interest" description="Disordered" evidence="1">
    <location>
        <begin position="94"/>
        <end position="133"/>
    </location>
</feature>
<organism evidence="2 3">
    <name type="scientific">Sphingomicrobium sediminis</name>
    <dbReference type="NCBI Taxonomy" id="2950949"/>
    <lineage>
        <taxon>Bacteria</taxon>
        <taxon>Pseudomonadati</taxon>
        <taxon>Pseudomonadota</taxon>
        <taxon>Alphaproteobacteria</taxon>
        <taxon>Sphingomonadales</taxon>
        <taxon>Sphingomonadaceae</taxon>
        <taxon>Sphingomicrobium</taxon>
    </lineage>
</organism>
<dbReference type="PROSITE" id="PS51257">
    <property type="entry name" value="PROKAR_LIPOPROTEIN"/>
    <property type="match status" value="1"/>
</dbReference>
<dbReference type="RefSeq" id="WP_252113782.1">
    <property type="nucleotide sequence ID" value="NZ_JAMSHT010000001.1"/>
</dbReference>
<evidence type="ECO:0000313" key="2">
    <source>
        <dbReference type="EMBL" id="MCM8557595.1"/>
    </source>
</evidence>
<dbReference type="EMBL" id="JAMSHT010000001">
    <property type="protein sequence ID" value="MCM8557595.1"/>
    <property type="molecule type" value="Genomic_DNA"/>
</dbReference>
<name>A0A9X2EGH5_9SPHN</name>
<reference evidence="2" key="1">
    <citation type="submission" date="2022-06" db="EMBL/GenBank/DDBJ databases">
        <title>Sphingomicrobium sedimins sp. nov., a marine bacterium isolated from tidal flat.</title>
        <authorList>
            <person name="Kim C.-H."/>
            <person name="Yoo Y."/>
            <person name="Kim J.-J."/>
        </authorList>
    </citation>
    <scope>NUCLEOTIDE SEQUENCE</scope>
    <source>
        <strain evidence="2">GRR-S6-50</strain>
    </source>
</reference>
<evidence type="ECO:0000256" key="1">
    <source>
        <dbReference type="SAM" id="MobiDB-lite"/>
    </source>
</evidence>
<dbReference type="Proteomes" id="UP001155128">
    <property type="component" value="Unassembled WGS sequence"/>
</dbReference>
<evidence type="ECO:0000313" key="3">
    <source>
        <dbReference type="Proteomes" id="UP001155128"/>
    </source>
</evidence>
<accession>A0A9X2EGH5</accession>
<gene>
    <name evidence="2" type="ORF">NDO55_07150</name>
</gene>